<evidence type="ECO:0000256" key="11">
    <source>
        <dbReference type="ARBA" id="ARBA00029766"/>
    </source>
</evidence>
<dbReference type="InterPro" id="IPR035907">
    <property type="entry name" value="Hppk_sf"/>
</dbReference>
<evidence type="ECO:0000256" key="6">
    <source>
        <dbReference type="ARBA" id="ARBA00022741"/>
    </source>
</evidence>
<protein>
    <recommendedName>
        <fullName evidence="4">2-amino-4-hydroxy-6-hydroxymethyldihydropteridine pyrophosphokinase</fullName>
        <ecNumber evidence="3">2.7.6.3</ecNumber>
    </recommendedName>
    <alternativeName>
        <fullName evidence="11">6-hydroxymethyl-7,8-dihydropterin pyrophosphokinase</fullName>
    </alternativeName>
    <alternativeName>
        <fullName evidence="12">7,8-dihydro-6-hydroxymethylpterin-pyrophosphokinase</fullName>
    </alternativeName>
</protein>
<evidence type="ECO:0000256" key="8">
    <source>
        <dbReference type="ARBA" id="ARBA00022840"/>
    </source>
</evidence>
<dbReference type="GO" id="GO:0003848">
    <property type="term" value="F:2-amino-4-hydroxy-6-hydroxymethyldihydropteridine diphosphokinase activity"/>
    <property type="evidence" value="ECO:0007669"/>
    <property type="project" value="UniProtKB-EC"/>
</dbReference>
<dbReference type="CDD" id="cd00483">
    <property type="entry name" value="HPPK"/>
    <property type="match status" value="1"/>
</dbReference>
<name>A0ABV9SXX2_9BACT</name>
<evidence type="ECO:0000259" key="13">
    <source>
        <dbReference type="Pfam" id="PF01288"/>
    </source>
</evidence>
<feature type="domain" description="7,8-dihydro-6-hydroxymethylpterin-pyrophosphokinase" evidence="13">
    <location>
        <begin position="5"/>
        <end position="131"/>
    </location>
</feature>
<dbReference type="EMBL" id="JBHSJJ010000003">
    <property type="protein sequence ID" value="MFC4871263.1"/>
    <property type="molecule type" value="Genomic_DNA"/>
</dbReference>
<dbReference type="NCBIfam" id="TIGR01498">
    <property type="entry name" value="folK"/>
    <property type="match status" value="1"/>
</dbReference>
<dbReference type="EC" id="2.7.6.3" evidence="3"/>
<dbReference type="Pfam" id="PF01288">
    <property type="entry name" value="HPPK"/>
    <property type="match status" value="1"/>
</dbReference>
<evidence type="ECO:0000313" key="14">
    <source>
        <dbReference type="EMBL" id="MFC4871263.1"/>
    </source>
</evidence>
<keyword evidence="5 14" id="KW-0808">Transferase</keyword>
<dbReference type="Gene3D" id="3.30.70.560">
    <property type="entry name" value="7,8-Dihydro-6-hydroxymethylpterin-pyrophosphokinase HPPK"/>
    <property type="match status" value="1"/>
</dbReference>
<comment type="caution">
    <text evidence="14">The sequence shown here is derived from an EMBL/GenBank/DDBJ whole genome shotgun (WGS) entry which is preliminary data.</text>
</comment>
<evidence type="ECO:0000256" key="9">
    <source>
        <dbReference type="ARBA" id="ARBA00022909"/>
    </source>
</evidence>
<dbReference type="RefSeq" id="WP_377062576.1">
    <property type="nucleotide sequence ID" value="NZ_JBHSJJ010000003.1"/>
</dbReference>
<evidence type="ECO:0000256" key="12">
    <source>
        <dbReference type="ARBA" id="ARBA00033413"/>
    </source>
</evidence>
<keyword evidence="7" id="KW-0418">Kinase</keyword>
<keyword evidence="9" id="KW-0289">Folate biosynthesis</keyword>
<evidence type="ECO:0000256" key="5">
    <source>
        <dbReference type="ARBA" id="ARBA00022679"/>
    </source>
</evidence>
<dbReference type="InterPro" id="IPR000550">
    <property type="entry name" value="Hppk"/>
</dbReference>
<evidence type="ECO:0000256" key="3">
    <source>
        <dbReference type="ARBA" id="ARBA00013253"/>
    </source>
</evidence>
<evidence type="ECO:0000256" key="10">
    <source>
        <dbReference type="ARBA" id="ARBA00029409"/>
    </source>
</evidence>
<comment type="pathway">
    <text evidence="1">Cofactor biosynthesis; tetrahydrofolate biosynthesis; 2-amino-4-hydroxy-6-hydroxymethyl-7,8-dihydropteridine diphosphate from 7,8-dihydroneopterin triphosphate: step 4/4.</text>
</comment>
<keyword evidence="8" id="KW-0067">ATP-binding</keyword>
<evidence type="ECO:0000256" key="2">
    <source>
        <dbReference type="ARBA" id="ARBA00005810"/>
    </source>
</evidence>
<evidence type="ECO:0000313" key="15">
    <source>
        <dbReference type="Proteomes" id="UP001595818"/>
    </source>
</evidence>
<comment type="similarity">
    <text evidence="2">Belongs to the HPPK family.</text>
</comment>
<sequence>MDRVVLGIGGNLGDREALLKDAVRHLESKMRIVKKSSIYETAAWGGNSSLPYLNQVVVMETGMSPEEVLDFVQEVEQQHGRVRNERWGDRTMDIDILYFGKQIIHTDRLQVPHPRLPHRNFVLKPLAEVLPDFLHPKNGLSQKELLERCGDTLSVRLWPGT</sequence>
<reference evidence="15" key="1">
    <citation type="journal article" date="2019" name="Int. J. Syst. Evol. Microbiol.">
        <title>The Global Catalogue of Microorganisms (GCM) 10K type strain sequencing project: providing services to taxonomists for standard genome sequencing and annotation.</title>
        <authorList>
            <consortium name="The Broad Institute Genomics Platform"/>
            <consortium name="The Broad Institute Genome Sequencing Center for Infectious Disease"/>
            <person name="Wu L."/>
            <person name="Ma J."/>
        </authorList>
    </citation>
    <scope>NUCLEOTIDE SEQUENCE [LARGE SCALE GENOMIC DNA]</scope>
    <source>
        <strain evidence="15">CGMCC 4.7466</strain>
    </source>
</reference>
<dbReference type="Proteomes" id="UP001595818">
    <property type="component" value="Unassembled WGS sequence"/>
</dbReference>
<dbReference type="PANTHER" id="PTHR43071">
    <property type="entry name" value="2-AMINO-4-HYDROXY-6-HYDROXYMETHYLDIHYDROPTERIDINE PYROPHOSPHOKINASE"/>
    <property type="match status" value="1"/>
</dbReference>
<dbReference type="PANTHER" id="PTHR43071:SF1">
    <property type="entry name" value="2-AMINO-4-HYDROXY-6-HYDROXYMETHYLDIHYDROPTERIDINE PYROPHOSPHOKINASE"/>
    <property type="match status" value="1"/>
</dbReference>
<organism evidence="14 15">
    <name type="scientific">Negadavirga shengliensis</name>
    <dbReference type="NCBI Taxonomy" id="1389218"/>
    <lineage>
        <taxon>Bacteria</taxon>
        <taxon>Pseudomonadati</taxon>
        <taxon>Bacteroidota</taxon>
        <taxon>Cytophagia</taxon>
        <taxon>Cytophagales</taxon>
        <taxon>Cyclobacteriaceae</taxon>
        <taxon>Negadavirga</taxon>
    </lineage>
</organism>
<comment type="function">
    <text evidence="10">Catalyzes the transfer of pyrophosphate from adenosine triphosphate (ATP) to 6-hydroxymethyl-7,8-dihydropterin, an enzymatic step in folate biosynthesis pathway.</text>
</comment>
<dbReference type="SUPFAM" id="SSF55083">
    <property type="entry name" value="6-hydroxymethyl-7,8-dihydropterin pyrophosphokinase, HPPK"/>
    <property type="match status" value="1"/>
</dbReference>
<evidence type="ECO:0000256" key="7">
    <source>
        <dbReference type="ARBA" id="ARBA00022777"/>
    </source>
</evidence>
<keyword evidence="6" id="KW-0547">Nucleotide-binding</keyword>
<evidence type="ECO:0000256" key="1">
    <source>
        <dbReference type="ARBA" id="ARBA00005051"/>
    </source>
</evidence>
<accession>A0ABV9SXX2</accession>
<gene>
    <name evidence="14" type="primary">folK</name>
    <name evidence="14" type="ORF">ACFPFU_06160</name>
</gene>
<evidence type="ECO:0000256" key="4">
    <source>
        <dbReference type="ARBA" id="ARBA00016218"/>
    </source>
</evidence>
<proteinExistence type="inferred from homology"/>
<keyword evidence="15" id="KW-1185">Reference proteome</keyword>